<dbReference type="EMBL" id="ALYF01000003">
    <property type="protein sequence ID" value="EJW21120.1"/>
    <property type="molecule type" value="Genomic_DNA"/>
</dbReference>
<evidence type="ECO:0000313" key="4">
    <source>
        <dbReference type="Proteomes" id="UP000004836"/>
    </source>
</evidence>
<dbReference type="Pfam" id="PF00107">
    <property type="entry name" value="ADH_zinc_N"/>
    <property type="match status" value="1"/>
</dbReference>
<evidence type="ECO:0000313" key="3">
    <source>
        <dbReference type="EMBL" id="EJW21120.1"/>
    </source>
</evidence>
<name>J9A459_9PROT</name>
<dbReference type="SMART" id="SM00829">
    <property type="entry name" value="PKS_ER"/>
    <property type="match status" value="1"/>
</dbReference>
<sequence>MKNRSIILAKRPVGNPKPDDFALHVGELPDIQDSCIQDNEILVKNFAISLDAGFRNWMDEDAGDEVLPAMPLGEPVMGLSLCEVLATKNPEYEVGDKLMARFAWQEYSIGKPGDFIAKLPKDLEFPYSYYLGVLGDTGMSAYFALTEIAPPKEGETVLISAAGGAVGSIAGQIAKIYGARAVGISSSPEKCDFLVNELGYDAAVNRKAPEGQAEAIKAACPDGVDIFLDNVGGETLQAAITNMNHRGRIAMIGAVTHYTAKGAPSAPNNLFELVSKEITAQGFMTHFRHDEYEAVRQQLESWLAEGKLKSFEHKLTGIENVGVAFCQMFEGQNFGKTVVDL</sequence>
<dbReference type="SUPFAM" id="SSF51735">
    <property type="entry name" value="NAD(P)-binding Rossmann-fold domains"/>
    <property type="match status" value="1"/>
</dbReference>
<dbReference type="GO" id="GO:0016628">
    <property type="term" value="F:oxidoreductase activity, acting on the CH-CH group of donors, NAD or NADP as acceptor"/>
    <property type="evidence" value="ECO:0007669"/>
    <property type="project" value="InterPro"/>
</dbReference>
<dbReference type="InterPro" id="IPR041694">
    <property type="entry name" value="ADH_N_2"/>
</dbReference>
<dbReference type="Gene3D" id="3.90.180.10">
    <property type="entry name" value="Medium-chain alcohol dehydrogenases, catalytic domain"/>
    <property type="match status" value="1"/>
</dbReference>
<dbReference type="Gene3D" id="3.40.50.720">
    <property type="entry name" value="NAD(P)-binding Rossmann-like Domain"/>
    <property type="match status" value="1"/>
</dbReference>
<gene>
    <name evidence="3" type="ORF">IMCC14465_09160</name>
</gene>
<dbReference type="PANTHER" id="PTHR43205">
    <property type="entry name" value="PROSTAGLANDIN REDUCTASE"/>
    <property type="match status" value="1"/>
</dbReference>
<dbReference type="STRING" id="1220535.IMCC14465_09160"/>
<proteinExistence type="predicted"/>
<dbReference type="FunFam" id="3.40.50.720:FF:000121">
    <property type="entry name" value="Prostaglandin reductase 2"/>
    <property type="match status" value="1"/>
</dbReference>
<dbReference type="Pfam" id="PF16884">
    <property type="entry name" value="ADH_N_2"/>
    <property type="match status" value="1"/>
</dbReference>
<evidence type="ECO:0000259" key="2">
    <source>
        <dbReference type="SMART" id="SM00829"/>
    </source>
</evidence>
<dbReference type="CDD" id="cd05288">
    <property type="entry name" value="PGDH"/>
    <property type="match status" value="1"/>
</dbReference>
<dbReference type="SUPFAM" id="SSF50129">
    <property type="entry name" value="GroES-like"/>
    <property type="match status" value="1"/>
</dbReference>
<feature type="domain" description="Enoyl reductase (ER)" evidence="2">
    <location>
        <begin position="14"/>
        <end position="339"/>
    </location>
</feature>
<dbReference type="InterPro" id="IPR045010">
    <property type="entry name" value="MDR_fam"/>
</dbReference>
<organism evidence="3 4">
    <name type="scientific">alpha proteobacterium IMCC14465</name>
    <dbReference type="NCBI Taxonomy" id="1220535"/>
    <lineage>
        <taxon>Bacteria</taxon>
        <taxon>Pseudomonadati</taxon>
        <taxon>Pseudomonadota</taxon>
        <taxon>Alphaproteobacteria</taxon>
        <taxon>PS1 clade</taxon>
    </lineage>
</organism>
<dbReference type="AlphaFoldDB" id="J9A459"/>
<dbReference type="PANTHER" id="PTHR43205:SF7">
    <property type="entry name" value="PROSTAGLANDIN REDUCTASE 1"/>
    <property type="match status" value="1"/>
</dbReference>
<dbReference type="eggNOG" id="COG2130">
    <property type="taxonomic scope" value="Bacteria"/>
</dbReference>
<accession>J9A459</accession>
<dbReference type="InterPro" id="IPR036291">
    <property type="entry name" value="NAD(P)-bd_dom_sf"/>
</dbReference>
<evidence type="ECO:0000256" key="1">
    <source>
        <dbReference type="ARBA" id="ARBA00023002"/>
    </source>
</evidence>
<dbReference type="Proteomes" id="UP000004836">
    <property type="component" value="Unassembled WGS sequence"/>
</dbReference>
<dbReference type="InterPro" id="IPR013149">
    <property type="entry name" value="ADH-like_C"/>
</dbReference>
<reference evidence="3 4" key="1">
    <citation type="journal article" date="2012" name="J. Bacteriol.">
        <title>Genome Sequence of Strain IMCC14465, Isolated from the East Sea, Belonging to the PS1 Clade of Alphaproteobacteria.</title>
        <authorList>
            <person name="Yang S.J."/>
            <person name="Kang I."/>
            <person name="Cho J.C."/>
        </authorList>
    </citation>
    <scope>NUCLEOTIDE SEQUENCE [LARGE SCALE GENOMIC DNA]</scope>
    <source>
        <strain evidence="3 4">IMCC14465</strain>
    </source>
</reference>
<dbReference type="OrthoDB" id="9805663at2"/>
<keyword evidence="1" id="KW-0560">Oxidoreductase</keyword>
<dbReference type="InterPro" id="IPR020843">
    <property type="entry name" value="ER"/>
</dbReference>
<dbReference type="InterPro" id="IPR011032">
    <property type="entry name" value="GroES-like_sf"/>
</dbReference>
<keyword evidence="4" id="KW-1185">Reference proteome</keyword>
<protein>
    <submittedName>
        <fullName evidence="3">YfmJ</fullName>
    </submittedName>
</protein>
<comment type="caution">
    <text evidence="3">The sequence shown here is derived from an EMBL/GenBank/DDBJ whole genome shotgun (WGS) entry which is preliminary data.</text>
</comment>